<name>A0A8J6AKP1_GALPY</name>
<sequence>KKLWWADQSLAQLGTCSKRDGRNPTVLRNKTSGVVHMKVYDKEAQQGIRGIPLEPSDKMDALMPISGTSFAVGIDFHA</sequence>
<keyword evidence="1" id="KW-0449">Lipoprotein</keyword>
<gene>
    <name evidence="1" type="ORF">J0S82_015999</name>
</gene>
<reference evidence="1" key="1">
    <citation type="journal article" date="2021" name="Evol. Appl.">
        <title>The genome of the Pyrenean desman and the effects of bottlenecks and inbreeding on the genomic landscape of an endangered species.</title>
        <authorList>
            <person name="Escoda L."/>
            <person name="Castresana J."/>
        </authorList>
    </citation>
    <scope>NUCLEOTIDE SEQUENCE</scope>
    <source>
        <strain evidence="1">IBE-C5619</strain>
    </source>
</reference>
<dbReference type="Proteomes" id="UP000700334">
    <property type="component" value="Unassembled WGS sequence"/>
</dbReference>
<accession>A0A8J6AKP1</accession>
<dbReference type="OrthoDB" id="9576908at2759"/>
<protein>
    <submittedName>
        <fullName evidence="1">Low-density lipoprotein receptor-related protein 1B</fullName>
    </submittedName>
</protein>
<dbReference type="AlphaFoldDB" id="A0A8J6AKP1"/>
<dbReference type="EMBL" id="JAGFMF010011581">
    <property type="protein sequence ID" value="KAG8520065.1"/>
    <property type="molecule type" value="Genomic_DNA"/>
</dbReference>
<feature type="non-terminal residue" evidence="1">
    <location>
        <position position="1"/>
    </location>
</feature>
<keyword evidence="2" id="KW-1185">Reference proteome</keyword>
<feature type="non-terminal residue" evidence="1">
    <location>
        <position position="78"/>
    </location>
</feature>
<evidence type="ECO:0000313" key="2">
    <source>
        <dbReference type="Proteomes" id="UP000700334"/>
    </source>
</evidence>
<organism evidence="1 2">
    <name type="scientific">Galemys pyrenaicus</name>
    <name type="common">Iberian desman</name>
    <name type="synonym">Pyrenean desman</name>
    <dbReference type="NCBI Taxonomy" id="202257"/>
    <lineage>
        <taxon>Eukaryota</taxon>
        <taxon>Metazoa</taxon>
        <taxon>Chordata</taxon>
        <taxon>Craniata</taxon>
        <taxon>Vertebrata</taxon>
        <taxon>Euteleostomi</taxon>
        <taxon>Mammalia</taxon>
        <taxon>Eutheria</taxon>
        <taxon>Laurasiatheria</taxon>
        <taxon>Eulipotyphla</taxon>
        <taxon>Talpidae</taxon>
        <taxon>Galemys</taxon>
    </lineage>
</organism>
<proteinExistence type="predicted"/>
<comment type="caution">
    <text evidence="1">The sequence shown here is derived from an EMBL/GenBank/DDBJ whole genome shotgun (WGS) entry which is preliminary data.</text>
</comment>
<evidence type="ECO:0000313" key="1">
    <source>
        <dbReference type="EMBL" id="KAG8520065.1"/>
    </source>
</evidence>
<keyword evidence="1" id="KW-0675">Receptor</keyword>